<gene>
    <name evidence="9" type="ORF">FPL22_04955</name>
</gene>
<evidence type="ECO:0000256" key="2">
    <source>
        <dbReference type="ARBA" id="ARBA00006602"/>
    </source>
</evidence>
<dbReference type="InterPro" id="IPR051472">
    <property type="entry name" value="T3SS_Stator/FliH"/>
</dbReference>
<evidence type="ECO:0000256" key="1">
    <source>
        <dbReference type="ARBA" id="ARBA00003041"/>
    </source>
</evidence>
<dbReference type="Proteomes" id="UP000315648">
    <property type="component" value="Unassembled WGS sequence"/>
</dbReference>
<feature type="domain" description="Flagellar assembly protein FliH/Type III secretion system HrpE" evidence="8">
    <location>
        <begin position="81"/>
        <end position="185"/>
    </location>
</feature>
<dbReference type="PANTHER" id="PTHR34982">
    <property type="entry name" value="YOP PROTEINS TRANSLOCATION PROTEIN L"/>
    <property type="match status" value="1"/>
</dbReference>
<dbReference type="GO" id="GO:0005829">
    <property type="term" value="C:cytosol"/>
    <property type="evidence" value="ECO:0007669"/>
    <property type="project" value="TreeGrafter"/>
</dbReference>
<dbReference type="GO" id="GO:0015031">
    <property type="term" value="P:protein transport"/>
    <property type="evidence" value="ECO:0007669"/>
    <property type="project" value="UniProtKB-KW"/>
</dbReference>
<dbReference type="GO" id="GO:0044781">
    <property type="term" value="P:bacterial-type flagellum organization"/>
    <property type="evidence" value="ECO:0007669"/>
    <property type="project" value="UniProtKB-KW"/>
</dbReference>
<keyword evidence="5" id="KW-1005">Bacterial flagellum biogenesis</keyword>
<evidence type="ECO:0000256" key="7">
    <source>
        <dbReference type="ARBA" id="ARBA00023225"/>
    </source>
</evidence>
<dbReference type="RefSeq" id="WP_144228998.1">
    <property type="nucleotide sequence ID" value="NZ_CBCRVV010000002.1"/>
</dbReference>
<sequence>MPSFTRLVPFDRPLAGASIAGKSRALDERELSEIRAAAYREGADAARAFADQQLVDLRHDVQQLQEGLLSRITGVEPAIVAQLQNALPALAIDLARRLLAGYEPPVDVVQAHCREVLEALYPERENLELIICSRDAGLLEKLNPSWSSRYPGLRVTADASLSPGDCQVRSRFGITDARISDKLENLERELLAS</sequence>
<comment type="similarity">
    <text evidence="2">Belongs to the FliH family.</text>
</comment>
<name>A0A556QPV3_9BACT</name>
<evidence type="ECO:0000313" key="10">
    <source>
        <dbReference type="Proteomes" id="UP000315648"/>
    </source>
</evidence>
<dbReference type="EMBL" id="VMBG01000001">
    <property type="protein sequence ID" value="TSJ78657.1"/>
    <property type="molecule type" value="Genomic_DNA"/>
</dbReference>
<evidence type="ECO:0000256" key="5">
    <source>
        <dbReference type="ARBA" id="ARBA00022795"/>
    </source>
</evidence>
<comment type="caution">
    <text evidence="9">The sequence shown here is derived from an EMBL/GenBank/DDBJ whole genome shotgun (WGS) entry which is preliminary data.</text>
</comment>
<keyword evidence="7" id="KW-1006">Bacterial flagellum protein export</keyword>
<keyword evidence="10" id="KW-1185">Reference proteome</keyword>
<dbReference type="PANTHER" id="PTHR34982:SF1">
    <property type="entry name" value="FLAGELLAR ASSEMBLY PROTEIN FLIH"/>
    <property type="match status" value="1"/>
</dbReference>
<protein>
    <recommendedName>
        <fullName evidence="3">Flagellar assembly protein FliH</fullName>
    </recommendedName>
</protein>
<keyword evidence="9" id="KW-0282">Flagellum</keyword>
<keyword evidence="4" id="KW-0813">Transport</keyword>
<keyword evidence="9" id="KW-0969">Cilium</keyword>
<proteinExistence type="inferred from homology"/>
<reference evidence="9 10" key="1">
    <citation type="submission" date="2019-07" db="EMBL/GenBank/DDBJ databases">
        <title>Description of 53C-WASEF.</title>
        <authorList>
            <person name="Pitt A."/>
            <person name="Hahn M.W."/>
        </authorList>
    </citation>
    <scope>NUCLEOTIDE SEQUENCE [LARGE SCALE GENOMIC DNA]</scope>
    <source>
        <strain evidence="9 10">53C-WASEF</strain>
    </source>
</reference>
<organism evidence="9 10">
    <name type="scientific">Rariglobus hedericola</name>
    <dbReference type="NCBI Taxonomy" id="2597822"/>
    <lineage>
        <taxon>Bacteria</taxon>
        <taxon>Pseudomonadati</taxon>
        <taxon>Verrucomicrobiota</taxon>
        <taxon>Opitutia</taxon>
        <taxon>Opitutales</taxon>
        <taxon>Opitutaceae</taxon>
        <taxon>Rariglobus</taxon>
    </lineage>
</organism>
<comment type="function">
    <text evidence="1">Needed for flagellar regrowth and assembly.</text>
</comment>
<accession>A0A556QPV3</accession>
<dbReference type="OrthoDB" id="192380at2"/>
<keyword evidence="6" id="KW-0653">Protein transport</keyword>
<dbReference type="InterPro" id="IPR018035">
    <property type="entry name" value="Flagellar_FliH/T3SS_HrpE"/>
</dbReference>
<dbReference type="Pfam" id="PF02108">
    <property type="entry name" value="FliH"/>
    <property type="match status" value="1"/>
</dbReference>
<dbReference type="AlphaFoldDB" id="A0A556QPV3"/>
<keyword evidence="9" id="KW-0966">Cell projection</keyword>
<evidence type="ECO:0000313" key="9">
    <source>
        <dbReference type="EMBL" id="TSJ78657.1"/>
    </source>
</evidence>
<evidence type="ECO:0000259" key="8">
    <source>
        <dbReference type="Pfam" id="PF02108"/>
    </source>
</evidence>
<evidence type="ECO:0000256" key="4">
    <source>
        <dbReference type="ARBA" id="ARBA00022448"/>
    </source>
</evidence>
<evidence type="ECO:0000256" key="3">
    <source>
        <dbReference type="ARBA" id="ARBA00016507"/>
    </source>
</evidence>
<evidence type="ECO:0000256" key="6">
    <source>
        <dbReference type="ARBA" id="ARBA00022927"/>
    </source>
</evidence>